<name>A0A6J1SVN4_FRAOC</name>
<dbReference type="InterPro" id="IPR017907">
    <property type="entry name" value="Znf_RING_CS"/>
</dbReference>
<dbReference type="GeneID" id="113209865"/>
<proteinExistence type="predicted"/>
<evidence type="ECO:0000256" key="2">
    <source>
        <dbReference type="ARBA" id="ARBA00022771"/>
    </source>
</evidence>
<gene>
    <name evidence="7" type="primary">LOC113209865</name>
</gene>
<keyword evidence="3" id="KW-0862">Zinc</keyword>
<accession>A0A6J1SVN4</accession>
<evidence type="ECO:0000313" key="7">
    <source>
        <dbReference type="RefSeq" id="XP_026283385.1"/>
    </source>
</evidence>
<dbReference type="GO" id="GO:0008270">
    <property type="term" value="F:zinc ion binding"/>
    <property type="evidence" value="ECO:0007669"/>
    <property type="project" value="UniProtKB-KW"/>
</dbReference>
<keyword evidence="6" id="KW-1185">Reference proteome</keyword>
<dbReference type="Pfam" id="PF14634">
    <property type="entry name" value="zf-RING_5"/>
    <property type="match status" value="1"/>
</dbReference>
<dbReference type="Proteomes" id="UP000504606">
    <property type="component" value="Unplaced"/>
</dbReference>
<dbReference type="InterPro" id="IPR052667">
    <property type="entry name" value="E3_ubiquitin-ligase_RING"/>
</dbReference>
<feature type="domain" description="RING-type" evidence="5">
    <location>
        <begin position="3"/>
        <end position="43"/>
    </location>
</feature>
<dbReference type="SUPFAM" id="SSF57850">
    <property type="entry name" value="RING/U-box"/>
    <property type="match status" value="1"/>
</dbReference>
<evidence type="ECO:0000256" key="3">
    <source>
        <dbReference type="ARBA" id="ARBA00022833"/>
    </source>
</evidence>
<dbReference type="PROSITE" id="PS50089">
    <property type="entry name" value="ZF_RING_2"/>
    <property type="match status" value="1"/>
</dbReference>
<keyword evidence="2 4" id="KW-0863">Zinc-finger</keyword>
<dbReference type="InterPro" id="IPR013083">
    <property type="entry name" value="Znf_RING/FYVE/PHD"/>
</dbReference>
<protein>
    <submittedName>
        <fullName evidence="7">Uncharacterized protein LOC113209865</fullName>
    </submittedName>
</protein>
<evidence type="ECO:0000256" key="4">
    <source>
        <dbReference type="PROSITE-ProRule" id="PRU00175"/>
    </source>
</evidence>
<dbReference type="PROSITE" id="PS00518">
    <property type="entry name" value="ZF_RING_1"/>
    <property type="match status" value="1"/>
</dbReference>
<evidence type="ECO:0000259" key="5">
    <source>
        <dbReference type="PROSITE" id="PS50089"/>
    </source>
</evidence>
<keyword evidence="1" id="KW-0479">Metal-binding</keyword>
<evidence type="ECO:0000313" key="6">
    <source>
        <dbReference type="Proteomes" id="UP000504606"/>
    </source>
</evidence>
<dbReference type="SMART" id="SM00184">
    <property type="entry name" value="RING"/>
    <property type="match status" value="1"/>
</dbReference>
<evidence type="ECO:0000256" key="1">
    <source>
        <dbReference type="ARBA" id="ARBA00022723"/>
    </source>
</evidence>
<dbReference type="AlphaFoldDB" id="A0A6J1SVN4"/>
<dbReference type="Gene3D" id="3.30.40.10">
    <property type="entry name" value="Zinc/RING finger domain, C3HC4 (zinc finger)"/>
    <property type="match status" value="1"/>
</dbReference>
<dbReference type="KEGG" id="foc:113209865"/>
<organism evidence="6 7">
    <name type="scientific">Frankliniella occidentalis</name>
    <name type="common">Western flower thrips</name>
    <name type="synonym">Euthrips occidentalis</name>
    <dbReference type="NCBI Taxonomy" id="133901"/>
    <lineage>
        <taxon>Eukaryota</taxon>
        <taxon>Metazoa</taxon>
        <taxon>Ecdysozoa</taxon>
        <taxon>Arthropoda</taxon>
        <taxon>Hexapoda</taxon>
        <taxon>Insecta</taxon>
        <taxon>Pterygota</taxon>
        <taxon>Neoptera</taxon>
        <taxon>Paraneoptera</taxon>
        <taxon>Thysanoptera</taxon>
        <taxon>Terebrantia</taxon>
        <taxon>Thripoidea</taxon>
        <taxon>Thripidae</taxon>
        <taxon>Frankliniella</taxon>
    </lineage>
</organism>
<sequence length="390" mass="43183">MQCPVCYEPYDISDRRPKITPCGHTFCLQCLLLFQSSECPTCRTSFECEPIGLTDNFLALEETADMKFVQRTLWCETCCDAPRVECVEGHEVCSSRTALSRREAEYVAVLRAEEALLAREEEARSKVGDALDQIMDQLGYLNDASSDVVTDALRVTQERAGAGVTNSNAVKAMQAAIRASESRTATMRDALAVLDATEARIRVKCGGEWRSFSMDLGADQPQQLDGAPADKSKLILFTAYALSRQLPPCVRQNITYSLTARVSSARGGPLPDVTIEFDEMPPRAALSEQWGKGWRRYSICHRCLESCHTQTFTPQPPDAEDAAIERGAVCVGRSSGKYYFILCDDMKDKFFLPLAANFKVVGRVVANLSSLETAVKMAQRTDLIRVLPKD</sequence>
<reference evidence="7" key="1">
    <citation type="submission" date="2025-08" db="UniProtKB">
        <authorList>
            <consortium name="RefSeq"/>
        </authorList>
    </citation>
    <scope>IDENTIFICATION</scope>
    <source>
        <tissue evidence="7">Whole organism</tissue>
    </source>
</reference>
<dbReference type="PANTHER" id="PTHR47156">
    <property type="entry name" value="PROTEIN CBG20824"/>
    <property type="match status" value="1"/>
</dbReference>
<dbReference type="PANTHER" id="PTHR47156:SF10">
    <property type="entry name" value="E3 UBIQUITIN-PROTEIN LIGASE TRIM-21-RELATED"/>
    <property type="match status" value="1"/>
</dbReference>
<dbReference type="InterPro" id="IPR001841">
    <property type="entry name" value="Znf_RING"/>
</dbReference>
<dbReference type="RefSeq" id="XP_026283385.1">
    <property type="nucleotide sequence ID" value="XM_026427600.2"/>
</dbReference>